<evidence type="ECO:0000313" key="3">
    <source>
        <dbReference type="EMBL" id="RVD84734.1"/>
    </source>
</evidence>
<dbReference type="AlphaFoldDB" id="A0A437A0H1"/>
<accession>A0A437A0H1</accession>
<dbReference type="RefSeq" id="XP_067490278.1">
    <property type="nucleotide sequence ID" value="XM_067635894.1"/>
</dbReference>
<comment type="caution">
    <text evidence="3">The sequence shown here is derived from an EMBL/GenBank/DDBJ whole genome shotgun (WGS) entry which is preliminary data.</text>
</comment>
<reference evidence="3 4" key="1">
    <citation type="submission" date="2019-01" db="EMBL/GenBank/DDBJ databases">
        <title>Intercellular communication is required for trap formation in the nematode-trapping fungus Duddingtonia flagrans.</title>
        <authorList>
            <person name="Youssar L."/>
            <person name="Wernet V."/>
            <person name="Hensel N."/>
            <person name="Hildebrandt H.-G."/>
            <person name="Fischer R."/>
        </authorList>
    </citation>
    <scope>NUCLEOTIDE SEQUENCE [LARGE SCALE GENOMIC DNA]</scope>
    <source>
        <strain evidence="3 4">CBS H-5679</strain>
    </source>
</reference>
<evidence type="ECO:0000313" key="4">
    <source>
        <dbReference type="Proteomes" id="UP000283090"/>
    </source>
</evidence>
<dbReference type="InterPro" id="IPR050411">
    <property type="entry name" value="AlphaKG_dependent_hydroxylases"/>
</dbReference>
<evidence type="ECO:0000256" key="1">
    <source>
        <dbReference type="ARBA" id="ARBA00023002"/>
    </source>
</evidence>
<keyword evidence="1" id="KW-0560">Oxidoreductase</keyword>
<dbReference type="STRING" id="97331.A0A437A0H1"/>
<name>A0A437A0H1_ARTFL</name>
<sequence length="503" mass="55766">MHHSSIPNPLLHIIGPEESPFASNSESSLRNPNLTFDISFLNQSASSKTTTSRMAPAPYGQGAPVLGLKDYLKTQSEDMIESIAKINYVPSQEGFEKREAYLKTILSKHQSLPTGFPSVVEGPLSWTASEITEEDWLVCLDAEDVESVEAAMKSYLGKYESVNHVSAETFLISDSLKAKMKQTVSNLYDRRGFAVVRGLDSSRYTPMERVVIFMGLSSYVGGKLGMQTLSRTGLAHLTNLRPLYAEGLIKSPGYTNVHMVRHSKVIVIAQQRKIDCADTFPTPKSFHNDTAHIIALFVAGVAGNGGGSMIASSAKVYNELAATKPHVIRTLAEEWKLNSFSTHDFESKAYYKRPLLWYEDGKPILFVARRPFTGSNSSDTPKPLTLLQAEALDSVHFTAERHSIRVQLQKGDIQFMNNLAVVHSREEFQDASIGEGVNRRHLIRAFIKNNERAYRLPQHLDGAFDEIYPDDISPSEYNYRIDPFNFAALSQGPPATSPSGTNG</sequence>
<dbReference type="PANTHER" id="PTHR10696:SF49">
    <property type="entry name" value="TAUD_TFDA-LIKE DOMAIN-CONTAINING PROTEIN"/>
    <property type="match status" value="1"/>
</dbReference>
<organism evidence="3 4">
    <name type="scientific">Arthrobotrys flagrans</name>
    <name type="common">Nematode-trapping fungus</name>
    <name type="synonym">Trichothecium flagrans</name>
    <dbReference type="NCBI Taxonomy" id="97331"/>
    <lineage>
        <taxon>Eukaryota</taxon>
        <taxon>Fungi</taxon>
        <taxon>Dikarya</taxon>
        <taxon>Ascomycota</taxon>
        <taxon>Pezizomycotina</taxon>
        <taxon>Orbiliomycetes</taxon>
        <taxon>Orbiliales</taxon>
        <taxon>Orbiliaceae</taxon>
        <taxon>Arthrobotrys</taxon>
    </lineage>
</organism>
<dbReference type="InterPro" id="IPR042098">
    <property type="entry name" value="TauD-like_sf"/>
</dbReference>
<dbReference type="PANTHER" id="PTHR10696">
    <property type="entry name" value="GAMMA-BUTYROBETAINE HYDROXYLASE-RELATED"/>
    <property type="match status" value="1"/>
</dbReference>
<protein>
    <recommendedName>
        <fullName evidence="2">TauD/TfdA-like domain-containing protein</fullName>
    </recommendedName>
</protein>
<dbReference type="Pfam" id="PF02668">
    <property type="entry name" value="TauD"/>
    <property type="match status" value="1"/>
</dbReference>
<feature type="domain" description="TauD/TfdA-like" evidence="2">
    <location>
        <begin position="163"/>
        <end position="445"/>
    </location>
</feature>
<gene>
    <name evidence="3" type="ORF">DFL_006460</name>
</gene>
<evidence type="ECO:0000259" key="2">
    <source>
        <dbReference type="Pfam" id="PF02668"/>
    </source>
</evidence>
<dbReference type="EMBL" id="SAEB01000007">
    <property type="protein sequence ID" value="RVD84734.1"/>
    <property type="molecule type" value="Genomic_DNA"/>
</dbReference>
<dbReference type="InterPro" id="IPR003819">
    <property type="entry name" value="TauD/TfdA-like"/>
</dbReference>
<proteinExistence type="predicted"/>
<dbReference type="GeneID" id="93588771"/>
<dbReference type="Proteomes" id="UP000283090">
    <property type="component" value="Unassembled WGS sequence"/>
</dbReference>
<dbReference type="GO" id="GO:0016491">
    <property type="term" value="F:oxidoreductase activity"/>
    <property type="evidence" value="ECO:0007669"/>
    <property type="project" value="UniProtKB-KW"/>
</dbReference>
<dbReference type="VEuPathDB" id="FungiDB:DFL_006460"/>
<dbReference type="Gene3D" id="3.60.130.10">
    <property type="entry name" value="Clavaminate synthase-like"/>
    <property type="match status" value="1"/>
</dbReference>
<dbReference type="SUPFAM" id="SSF51197">
    <property type="entry name" value="Clavaminate synthase-like"/>
    <property type="match status" value="1"/>
</dbReference>
<dbReference type="OrthoDB" id="272271at2759"/>
<keyword evidence="4" id="KW-1185">Reference proteome</keyword>